<dbReference type="InterPro" id="IPR022409">
    <property type="entry name" value="PKD/Chitinase_dom"/>
</dbReference>
<dbReference type="InterPro" id="IPR035986">
    <property type="entry name" value="PKD_dom_sf"/>
</dbReference>
<dbReference type="PANTHER" id="PTHR46730:SF1">
    <property type="entry name" value="PLAT DOMAIN-CONTAINING PROTEIN"/>
    <property type="match status" value="1"/>
</dbReference>
<feature type="domain" description="PKD" evidence="7">
    <location>
        <begin position="58"/>
        <end position="114"/>
    </location>
</feature>
<organism evidence="8 9">
    <name type="scientific">Larkinella rosea</name>
    <dbReference type="NCBI Taxonomy" id="2025312"/>
    <lineage>
        <taxon>Bacteria</taxon>
        <taxon>Pseudomonadati</taxon>
        <taxon>Bacteroidota</taxon>
        <taxon>Cytophagia</taxon>
        <taxon>Cytophagales</taxon>
        <taxon>Spirosomataceae</taxon>
        <taxon>Larkinella</taxon>
    </lineage>
</organism>
<dbReference type="InterPro" id="IPR026341">
    <property type="entry name" value="T9SS_type_B"/>
</dbReference>
<evidence type="ECO:0000256" key="3">
    <source>
        <dbReference type="ARBA" id="ARBA00022737"/>
    </source>
</evidence>
<dbReference type="GO" id="GO:0005886">
    <property type="term" value="C:plasma membrane"/>
    <property type="evidence" value="ECO:0007669"/>
    <property type="project" value="TreeGrafter"/>
</dbReference>
<evidence type="ECO:0000313" key="8">
    <source>
        <dbReference type="EMBL" id="RRB03866.1"/>
    </source>
</evidence>
<dbReference type="GO" id="GO:0006816">
    <property type="term" value="P:calcium ion transport"/>
    <property type="evidence" value="ECO:0007669"/>
    <property type="project" value="TreeGrafter"/>
</dbReference>
<dbReference type="PANTHER" id="PTHR46730">
    <property type="entry name" value="POLYCYSTIN-1"/>
    <property type="match status" value="1"/>
</dbReference>
<keyword evidence="3" id="KW-0677">Repeat</keyword>
<keyword evidence="9" id="KW-1185">Reference proteome</keyword>
<dbReference type="Proteomes" id="UP000271925">
    <property type="component" value="Unassembled WGS sequence"/>
</dbReference>
<evidence type="ECO:0000256" key="6">
    <source>
        <dbReference type="SAM" id="SignalP"/>
    </source>
</evidence>
<feature type="domain" description="PKD" evidence="7">
    <location>
        <begin position="591"/>
        <end position="638"/>
    </location>
</feature>
<dbReference type="CDD" id="cd00146">
    <property type="entry name" value="PKD"/>
    <property type="match status" value="2"/>
</dbReference>
<gene>
    <name evidence="8" type="ORF">EHT25_10025</name>
</gene>
<dbReference type="SUPFAM" id="SSF63829">
    <property type="entry name" value="Calcium-dependent phosphotriesterase"/>
    <property type="match status" value="1"/>
</dbReference>
<dbReference type="SUPFAM" id="SSF49299">
    <property type="entry name" value="PKD domain"/>
    <property type="match status" value="2"/>
</dbReference>
<feature type="signal peptide" evidence="6">
    <location>
        <begin position="1"/>
        <end position="27"/>
    </location>
</feature>
<dbReference type="GO" id="GO:0005261">
    <property type="term" value="F:monoatomic cation channel activity"/>
    <property type="evidence" value="ECO:0007669"/>
    <property type="project" value="TreeGrafter"/>
</dbReference>
<dbReference type="RefSeq" id="WP_124874019.1">
    <property type="nucleotide sequence ID" value="NZ_RQJO01000008.1"/>
</dbReference>
<dbReference type="EMBL" id="RQJO01000008">
    <property type="protein sequence ID" value="RRB03866.1"/>
    <property type="molecule type" value="Genomic_DNA"/>
</dbReference>
<keyword evidence="6" id="KW-0732">Signal</keyword>
<dbReference type="Pfam" id="PF18911">
    <property type="entry name" value="PKD_4"/>
    <property type="match status" value="2"/>
</dbReference>
<dbReference type="PROSITE" id="PS50093">
    <property type="entry name" value="PKD"/>
    <property type="match status" value="2"/>
</dbReference>
<accession>A0A3P1BSM5</accession>
<dbReference type="Gene3D" id="2.60.40.10">
    <property type="entry name" value="Immunoglobulins"/>
    <property type="match status" value="2"/>
</dbReference>
<evidence type="ECO:0000256" key="5">
    <source>
        <dbReference type="ARBA" id="ARBA00023136"/>
    </source>
</evidence>
<dbReference type="Pfam" id="PF13585">
    <property type="entry name" value="CHU_C"/>
    <property type="match status" value="1"/>
</dbReference>
<protein>
    <submittedName>
        <fullName evidence="8">PKD domain-containing protein</fullName>
    </submittedName>
</protein>
<dbReference type="NCBIfam" id="TIGR04131">
    <property type="entry name" value="Bac_Flav_CTERM"/>
    <property type="match status" value="1"/>
</dbReference>
<evidence type="ECO:0000256" key="1">
    <source>
        <dbReference type="ARBA" id="ARBA00004141"/>
    </source>
</evidence>
<sequence length="1365" mass="145607">MTTYTGMVRRLGWMLLCWGLLVGMAHAQTTVQGIKVSGKLCIADPTCDSGVMFEDTVPNVRSRTWTFGDGASGQDTSSAAKPKHSYNTPGTYTVTLTRTMQNGSTQTASRQITIGLPPTQFQNWRTDTMLCNGQKITLDPYPNGAPAGASYLWYPKGDTTQTIQVDSAGCYSVEVWIGSQKDKSTVCSIENRINVQVCGQQPQQQGAKWYFGNNAGIDFSGGSPSPLDDGKLNTIEGSSSISNTKGQLLFYTGGVLIYDKNGNLMKPLNPADTAQLQGSQNSTQSALIVPQPTCKGCEYLYRVYTTSEINGKKNLTVSVVDMRYNQGIGAIVEKNTLVDSLTTERLASVRNDRDTTYWVISHDYGNNKFQVYHITKSGAEGPVEYALGMPHDTTTKGEGYMKIGPADTTGNGNRPIAVVVPGPPTNYVETFTFNDSTGVMTAGPSINIGPAPPKAYGVEFSPDGSKLYVTLQGDTAHASQILIYDLTTPDPAAIEASKTVLDSTKTREYGALQIGSDGKIYVAIKNGKSLGVIENPNDELLAPATFDPNGLNLNGPTSQLGLPNMVANFNEPSSSPGFSYADTCAGSPTQFTATPRCSPLKDNYTWNWGDSSAPFSTTATQATHTFQQPGVYSVSLRIVTMRSDGSICKDTLIKQDVTIVKTPDPINLGPDINECKNTTTLDAKVEAGVYIWLRNGRVLRGYNERTLTVTTPGKPGYNGITPGTFVVIAANGGCFSSDTIRVTLRTPPRFSLGPDTTLCLNSSLTLTARGNGWTSFKWSNGSTERTTTINKAGQYSVIVGDINGCENTDTLAVVALPKPAVTAFMTPPSGCTTTDGSIRLSVGSATVRRFEWSLAGQPVGDTTALLSGIRDGEYTVRIISDNACTVDTTLKLQSSNSIEVKADPQTALCTVPQSGSIRLTVVKGRPTAFIWRDADGVIVGNGSGLTGINGGVYTLEARDTGGCLDTLNNIRVPVDTTGFVSLGPDRGKCIGDTIQLASLIQTPGDVYQWNTGQTTPSINVTTAGPYRLTVRNSITGCRGSDEVVVTFNAKPVVEAGPPLEICANAPVLTLSGATPLGGVWTGRGVDNAGRFTPADSLAGPNPIVLTYSASQGGCVAIDRKIVFVQLPPTVRLGPDTTLCPSPTLQLAVRDASPGATFLWSTGANTSSIHPTQSGTYSVVATSGACTASDEVKLTFLPLPTFDLTREVPLCVGDNGKATLQVTGNSSLTYFWPHSGDSTPRITVLEVGRYAVRVTGANGCAVVDTAVVVDKCEPRVVIPDAFTPNGDGNNDLLDVFTAYVTDFELRVFNRWGEVIFVSNDPEQKWDGNYRGQAYPSMVYAYTVNFKSLYYPDRPKVLKRGSILLVR</sequence>
<name>A0A3P1BSM5_9BACT</name>
<feature type="chain" id="PRO_5018123349" evidence="6">
    <location>
        <begin position="28"/>
        <end position="1365"/>
    </location>
</feature>
<reference evidence="8 9" key="1">
    <citation type="submission" date="2018-11" db="EMBL/GenBank/DDBJ databases">
        <authorList>
            <person name="Zhou Z."/>
            <person name="Wang G."/>
        </authorList>
    </citation>
    <scope>NUCLEOTIDE SEQUENCE [LARGE SCALE GENOMIC DNA]</scope>
    <source>
        <strain evidence="8 9">KCTC52004</strain>
    </source>
</reference>
<keyword evidence="5" id="KW-0472">Membrane</keyword>
<dbReference type="InterPro" id="IPR013783">
    <property type="entry name" value="Ig-like_fold"/>
</dbReference>
<dbReference type="OrthoDB" id="9765926at2"/>
<proteinExistence type="predicted"/>
<evidence type="ECO:0000256" key="2">
    <source>
        <dbReference type="ARBA" id="ARBA00022692"/>
    </source>
</evidence>
<keyword evidence="4" id="KW-1133">Transmembrane helix</keyword>
<evidence type="ECO:0000259" key="7">
    <source>
        <dbReference type="PROSITE" id="PS50093"/>
    </source>
</evidence>
<comment type="caution">
    <text evidence="8">The sequence shown here is derived from an EMBL/GenBank/DDBJ whole genome shotgun (WGS) entry which is preliminary data.</text>
</comment>
<evidence type="ECO:0000313" key="9">
    <source>
        <dbReference type="Proteomes" id="UP000271925"/>
    </source>
</evidence>
<dbReference type="InterPro" id="IPR000601">
    <property type="entry name" value="PKD_dom"/>
</dbReference>
<comment type="subcellular location">
    <subcellularLocation>
        <location evidence="1">Membrane</location>
        <topology evidence="1">Multi-pass membrane protein</topology>
    </subcellularLocation>
</comment>
<evidence type="ECO:0000256" key="4">
    <source>
        <dbReference type="ARBA" id="ARBA00022989"/>
    </source>
</evidence>
<dbReference type="SMART" id="SM00089">
    <property type="entry name" value="PKD"/>
    <property type="match status" value="2"/>
</dbReference>
<keyword evidence="2" id="KW-0812">Transmembrane</keyword>